<evidence type="ECO:0000256" key="1">
    <source>
        <dbReference type="SAM" id="MobiDB-lite"/>
    </source>
</evidence>
<dbReference type="EMBL" id="LR134173">
    <property type="protein sequence ID" value="VEB38748.1"/>
    <property type="molecule type" value="Genomic_DNA"/>
</dbReference>
<feature type="region of interest" description="Disordered" evidence="1">
    <location>
        <begin position="309"/>
        <end position="328"/>
    </location>
</feature>
<proteinExistence type="predicted"/>
<protein>
    <recommendedName>
        <fullName evidence="4">Dot/Icm T4SS effector</fullName>
    </recommendedName>
</protein>
<dbReference type="Gene3D" id="3.40.50.11710">
    <property type="entry name" value="Cyclodipeptide synthase"/>
    <property type="match status" value="1"/>
</dbReference>
<name>A0ABY6T9M1_9GAMM</name>
<reference evidence="2 3" key="1">
    <citation type="submission" date="2018-12" db="EMBL/GenBank/DDBJ databases">
        <authorList>
            <consortium name="Pathogen Informatics"/>
        </authorList>
    </citation>
    <scope>NUCLEOTIDE SEQUENCE [LARGE SCALE GENOMIC DNA]</scope>
    <source>
        <strain evidence="2 3">NCTC11976</strain>
    </source>
</reference>
<gene>
    <name evidence="2" type="ORF">NCTC11976_02895</name>
</gene>
<dbReference type="Proteomes" id="UP000277577">
    <property type="component" value="Chromosome"/>
</dbReference>
<evidence type="ECO:0000313" key="3">
    <source>
        <dbReference type="Proteomes" id="UP000277577"/>
    </source>
</evidence>
<sequence>MTKVRGPKDGKIVTASFDSIDKKNNSKSFFPTLKTTKNLVLLSIRGNEYCTGEYLAAIVNEAVAMHQTPNNNSGTQGKTTFLIADEIYWHNLKKSSDDERDELKQQARGLGESYFERNLAAFLAPLNITPEAFKREYSNKSMDEQIEIINQLAVTQGKNFEIMRWQTWESQNDFKKTLEEILPLYNSLDGLKIPIEQAAADFAKRHLEQGESDELWHVRSRNYLAEESPSIMLLAASLGYNFITYPGNILPPFKATKEFFVVENHVPHIEKGRNIQEECYHDKHSIHVPQPHKLVNWLEVNFKRSHDLTVTSEKTEKNEKPKKDKKTKNAEKIINLGKVEKAEALDEVDEVEDVEDVATQKESENVEISQPVVIPMKTDKLSDLVTFFSPRKHSSTPQSSVYHSRLSSSRDEGVLVMELSSGKESPLQRVFPKGTREEPSSALPTGVGLAVYNESLARKKKSEQEYKASPLSQIFQGITQGVMSTDLPMSEKIGFLTELVDKFMERERHYHKGATDTSLSLSM</sequence>
<dbReference type="RefSeq" id="WP_051544396.1">
    <property type="nucleotide sequence ID" value="NZ_CAAAIT010000001.1"/>
</dbReference>
<dbReference type="InterPro" id="IPR038622">
    <property type="entry name" value="CDPS_sf"/>
</dbReference>
<keyword evidence="3" id="KW-1185">Reference proteome</keyword>
<accession>A0ABY6T9M1</accession>
<evidence type="ECO:0000313" key="2">
    <source>
        <dbReference type="EMBL" id="VEB38748.1"/>
    </source>
</evidence>
<organism evidence="2 3">
    <name type="scientific">Legionella cherrii</name>
    <dbReference type="NCBI Taxonomy" id="28084"/>
    <lineage>
        <taxon>Bacteria</taxon>
        <taxon>Pseudomonadati</taxon>
        <taxon>Pseudomonadota</taxon>
        <taxon>Gammaproteobacteria</taxon>
        <taxon>Legionellales</taxon>
        <taxon>Legionellaceae</taxon>
        <taxon>Legionella</taxon>
    </lineage>
</organism>
<evidence type="ECO:0008006" key="4">
    <source>
        <dbReference type="Google" id="ProtNLM"/>
    </source>
</evidence>